<dbReference type="PANTHER" id="PTHR37947:SF1">
    <property type="entry name" value="BLL2462 PROTEIN"/>
    <property type="match status" value="1"/>
</dbReference>
<gene>
    <name evidence="2" type="ORF">SAMN02194393_00961</name>
</gene>
<evidence type="ECO:0000313" key="2">
    <source>
        <dbReference type="EMBL" id="SKC47084.1"/>
    </source>
</evidence>
<dbReference type="RefSeq" id="WP_079489763.1">
    <property type="nucleotide sequence ID" value="NZ_FUZT01000002.1"/>
</dbReference>
<evidence type="ECO:0000259" key="1">
    <source>
        <dbReference type="Pfam" id="PF07090"/>
    </source>
</evidence>
<dbReference type="Gene3D" id="3.40.50.880">
    <property type="match status" value="1"/>
</dbReference>
<proteinExistence type="predicted"/>
<dbReference type="STRING" id="36842.SAMN02194393_00961"/>
<dbReference type="SUPFAM" id="SSF52317">
    <property type="entry name" value="Class I glutamine amidotransferase-like"/>
    <property type="match status" value="1"/>
</dbReference>
<dbReference type="Proteomes" id="UP000190285">
    <property type="component" value="Unassembled WGS sequence"/>
</dbReference>
<reference evidence="2 3" key="1">
    <citation type="submission" date="2017-02" db="EMBL/GenBank/DDBJ databases">
        <authorList>
            <person name="Peterson S.W."/>
        </authorList>
    </citation>
    <scope>NUCLEOTIDE SEQUENCE [LARGE SCALE GENOMIC DNA]</scope>
    <source>
        <strain evidence="2 3">M1</strain>
    </source>
</reference>
<feature type="domain" description="Putative glutamine amidotransferase" evidence="1">
    <location>
        <begin position="7"/>
        <end position="249"/>
    </location>
</feature>
<keyword evidence="3" id="KW-1185">Reference proteome</keyword>
<dbReference type="OrthoDB" id="9781333at2"/>
<dbReference type="EMBL" id="FUZT01000002">
    <property type="protein sequence ID" value="SKC47084.1"/>
    <property type="molecule type" value="Genomic_DNA"/>
</dbReference>
<name>A0A1T5J6T7_9FIRM</name>
<sequence length="252" mass="28677">MKQSLSILFVGESCVVHTIEYKGYDNFAATRYNEPALIMKDVFEREGHDFTHIPCHRVHLDFPTDLSDLKKYDVILLSDVGANTMLLHPDTARFSKRTVNKLKLIKDYVNEGGGFGMIGGYMTFQGIEAKGKYKDTHIEDILPVNLLTYDDRVEIPEGVDLKINPGSHIILNGLPSDLPYILGYNRLIPKENATVLVKNDKDPIISIGEYGNGRTLAYATDCTPHWSPSAMYEWEYYSTLWDRLVKWLAKQL</sequence>
<dbReference type="InterPro" id="IPR010768">
    <property type="entry name" value="GATase1-like"/>
</dbReference>
<dbReference type="InterPro" id="IPR029062">
    <property type="entry name" value="Class_I_gatase-like"/>
</dbReference>
<evidence type="ECO:0000313" key="3">
    <source>
        <dbReference type="Proteomes" id="UP000190285"/>
    </source>
</evidence>
<dbReference type="AlphaFoldDB" id="A0A1T5J6T7"/>
<dbReference type="PANTHER" id="PTHR37947">
    <property type="entry name" value="BLL2462 PROTEIN"/>
    <property type="match status" value="1"/>
</dbReference>
<accession>A0A1T5J6T7</accession>
<dbReference type="Pfam" id="PF07090">
    <property type="entry name" value="GATase1_like"/>
    <property type="match status" value="1"/>
</dbReference>
<protein>
    <submittedName>
        <fullName evidence="2">Uncharacterized membrane protein</fullName>
    </submittedName>
</protein>
<organism evidence="2 3">
    <name type="scientific">Maledivibacter halophilus</name>
    <dbReference type="NCBI Taxonomy" id="36842"/>
    <lineage>
        <taxon>Bacteria</taxon>
        <taxon>Bacillati</taxon>
        <taxon>Bacillota</taxon>
        <taxon>Clostridia</taxon>
        <taxon>Peptostreptococcales</taxon>
        <taxon>Caminicellaceae</taxon>
        <taxon>Maledivibacter</taxon>
    </lineage>
</organism>